<organism evidence="8 9">
    <name type="scientific">Holothuria leucospilota</name>
    <name type="common">Black long sea cucumber</name>
    <name type="synonym">Mertensiothuria leucospilota</name>
    <dbReference type="NCBI Taxonomy" id="206669"/>
    <lineage>
        <taxon>Eukaryota</taxon>
        <taxon>Metazoa</taxon>
        <taxon>Echinodermata</taxon>
        <taxon>Eleutherozoa</taxon>
        <taxon>Echinozoa</taxon>
        <taxon>Holothuroidea</taxon>
        <taxon>Aspidochirotacea</taxon>
        <taxon>Aspidochirotida</taxon>
        <taxon>Holothuriidae</taxon>
        <taxon>Holothuria</taxon>
    </lineage>
</organism>
<comment type="caution">
    <text evidence="8">The sequence shown here is derived from an EMBL/GenBank/DDBJ whole genome shotgun (WGS) entry which is preliminary data.</text>
</comment>
<dbReference type="Gene3D" id="3.80.10.10">
    <property type="entry name" value="Ribonuclease Inhibitor"/>
    <property type="match status" value="2"/>
</dbReference>
<dbReference type="SUPFAM" id="SSF52058">
    <property type="entry name" value="L domain-like"/>
    <property type="match status" value="1"/>
</dbReference>
<dbReference type="Gene3D" id="2.60.40.10">
    <property type="entry name" value="Immunoglobulins"/>
    <property type="match status" value="1"/>
</dbReference>
<dbReference type="SUPFAM" id="SSF48726">
    <property type="entry name" value="Immunoglobulin"/>
    <property type="match status" value="1"/>
</dbReference>
<feature type="transmembrane region" description="Helical" evidence="5">
    <location>
        <begin position="457"/>
        <end position="477"/>
    </location>
</feature>
<protein>
    <submittedName>
        <fullName evidence="8">Insulin-like growth factor-binding protein complex acid labile subunit</fullName>
    </submittedName>
</protein>
<feature type="domain" description="Ig-like" evidence="7">
    <location>
        <begin position="337"/>
        <end position="425"/>
    </location>
</feature>
<keyword evidence="3" id="KW-0677">Repeat</keyword>
<evidence type="ECO:0000313" key="9">
    <source>
        <dbReference type="Proteomes" id="UP001152320"/>
    </source>
</evidence>
<dbReference type="InterPro" id="IPR036179">
    <property type="entry name" value="Ig-like_dom_sf"/>
</dbReference>
<keyword evidence="5" id="KW-0472">Membrane</keyword>
<evidence type="ECO:0000313" key="8">
    <source>
        <dbReference type="EMBL" id="KAJ8023051.1"/>
    </source>
</evidence>
<keyword evidence="5" id="KW-1133">Transmembrane helix</keyword>
<dbReference type="InterPro" id="IPR003598">
    <property type="entry name" value="Ig_sub2"/>
</dbReference>
<keyword evidence="9" id="KW-1185">Reference proteome</keyword>
<dbReference type="AlphaFoldDB" id="A0A9Q0YKH7"/>
<dbReference type="OrthoDB" id="6159398at2759"/>
<gene>
    <name evidence="8" type="ORF">HOLleu_38123</name>
</gene>
<reference evidence="8" key="1">
    <citation type="submission" date="2021-10" db="EMBL/GenBank/DDBJ databases">
        <title>Tropical sea cucumber genome reveals ecological adaptation and Cuvierian tubules defense mechanism.</title>
        <authorList>
            <person name="Chen T."/>
        </authorList>
    </citation>
    <scope>NUCLEOTIDE SEQUENCE</scope>
    <source>
        <strain evidence="8">Nanhai2018</strain>
        <tissue evidence="8">Muscle</tissue>
    </source>
</reference>
<dbReference type="PANTHER" id="PTHR24366">
    <property type="entry name" value="IG(IMMUNOGLOBULIN) AND LRR(LEUCINE RICH REPEAT) DOMAINS"/>
    <property type="match status" value="1"/>
</dbReference>
<dbReference type="Proteomes" id="UP001152320">
    <property type="component" value="Chromosome 20"/>
</dbReference>
<evidence type="ECO:0000256" key="2">
    <source>
        <dbReference type="ARBA" id="ARBA00022729"/>
    </source>
</evidence>
<dbReference type="InterPro" id="IPR001611">
    <property type="entry name" value="Leu-rich_rpt"/>
</dbReference>
<evidence type="ECO:0000256" key="5">
    <source>
        <dbReference type="SAM" id="Phobius"/>
    </source>
</evidence>
<dbReference type="PROSITE" id="PS51450">
    <property type="entry name" value="LRR"/>
    <property type="match status" value="1"/>
</dbReference>
<keyword evidence="2 6" id="KW-0732">Signal</keyword>
<evidence type="ECO:0000256" key="1">
    <source>
        <dbReference type="ARBA" id="ARBA00022614"/>
    </source>
</evidence>
<dbReference type="PANTHER" id="PTHR24366:SF96">
    <property type="entry name" value="LEUCINE RICH REPEAT CONTAINING 53"/>
    <property type="match status" value="1"/>
</dbReference>
<dbReference type="SMART" id="SM00082">
    <property type="entry name" value="LRRCT"/>
    <property type="match status" value="1"/>
</dbReference>
<dbReference type="SMART" id="SM00408">
    <property type="entry name" value="IGc2"/>
    <property type="match status" value="1"/>
</dbReference>
<keyword evidence="1" id="KW-0433">Leucine-rich repeat</keyword>
<name>A0A9Q0YKH7_HOLLE</name>
<proteinExistence type="predicted"/>
<evidence type="ECO:0000256" key="6">
    <source>
        <dbReference type="SAM" id="SignalP"/>
    </source>
</evidence>
<evidence type="ECO:0000256" key="4">
    <source>
        <dbReference type="ARBA" id="ARBA00023157"/>
    </source>
</evidence>
<feature type="chain" id="PRO_5040252267" evidence="6">
    <location>
        <begin position="25"/>
        <end position="644"/>
    </location>
</feature>
<dbReference type="EMBL" id="JAIZAY010000020">
    <property type="protein sequence ID" value="KAJ8023051.1"/>
    <property type="molecule type" value="Genomic_DNA"/>
</dbReference>
<keyword evidence="4" id="KW-1015">Disulfide bond</keyword>
<evidence type="ECO:0000256" key="3">
    <source>
        <dbReference type="ARBA" id="ARBA00022737"/>
    </source>
</evidence>
<sequence length="644" mass="72745">MCHSLFTLFLGTAILCFDGRFVLAQRDSNEDTSLSCGQFCPCTSCRVNERVFDCSNETLSSLDEITGSSCISLKYFTTFNFSHNNLQMLNNFEIFGFGQLCSLDLSHNKFTQVENLVFQDCSSISADFSFNNLTDLPSISINPRSSQLRTRCLGLTFNFSHNQITSLRDFIYMDSALAFYSAVYGRGINIVIDLSFNRIVTLSLPNRLFFLPSEWTLYYGKMTILLHNNQISSLESYPNLHDFSNYNEPRILLDLRQNPLSSLPPTPDTISVNSLRLNLEGNPWNCDCHHRWMSNSTSKLRQILNNQDSTQPFCQQPENVKGRPLLNLSSVEFVCPPGVLDDAASLDFTPSLGDNLELTCPIVGGDPPIESIEWTVWTEKGLPKPFLSVEVCANCSFFVKNINHNWEGIYQCSANNGIKVSFNISIRLYENLAAITIESEDNDFVDDLNNRGRHFPWQFLIVILLLVIVSFGFVVCYNRYRVHMRETSTTATDRSLNAESNEIDSNITPSPPVMFSTTREGVTVNLSRGNEYHESANKETFKGNVNFSYENVPHLRQSREPRTRDIVKSTEWDVPYTNTVCQQKTGLNSSYNNIKIPTGRNGDAKSGSPGEDVYEVTNIDEYSELTVVHESAGQNTYQGLILPQ</sequence>
<dbReference type="InterPro" id="IPR000483">
    <property type="entry name" value="Cys-rich_flank_reg_C"/>
</dbReference>
<dbReference type="InterPro" id="IPR013783">
    <property type="entry name" value="Ig-like_fold"/>
</dbReference>
<accession>A0A9Q0YKH7</accession>
<dbReference type="InterPro" id="IPR032675">
    <property type="entry name" value="LRR_dom_sf"/>
</dbReference>
<keyword evidence="5" id="KW-0812">Transmembrane</keyword>
<evidence type="ECO:0000259" key="7">
    <source>
        <dbReference type="PROSITE" id="PS50835"/>
    </source>
</evidence>
<feature type="signal peptide" evidence="6">
    <location>
        <begin position="1"/>
        <end position="24"/>
    </location>
</feature>
<dbReference type="InterPro" id="IPR007110">
    <property type="entry name" value="Ig-like_dom"/>
</dbReference>
<dbReference type="PROSITE" id="PS50835">
    <property type="entry name" value="IG_LIKE"/>
    <property type="match status" value="1"/>
</dbReference>